<feature type="short sequence motif" description="DGA/G" evidence="8">
    <location>
        <begin position="616"/>
        <end position="618"/>
    </location>
</feature>
<evidence type="ECO:0000256" key="1">
    <source>
        <dbReference type="ARBA" id="ARBA00013278"/>
    </source>
</evidence>
<evidence type="ECO:0000256" key="8">
    <source>
        <dbReference type="PROSITE-ProRule" id="PRU01161"/>
    </source>
</evidence>
<keyword evidence="4 7" id="KW-0040">ANK repeat</keyword>
<feature type="repeat" description="ANK" evidence="7">
    <location>
        <begin position="202"/>
        <end position="234"/>
    </location>
</feature>
<dbReference type="Gene3D" id="1.25.40.20">
    <property type="entry name" value="Ankyrin repeat-containing domain"/>
    <property type="match status" value="2"/>
</dbReference>
<keyword evidence="2" id="KW-0677">Repeat</keyword>
<dbReference type="Gene3D" id="3.40.1090.10">
    <property type="entry name" value="Cytosolic phospholipase A2 catalytic domain"/>
    <property type="match status" value="1"/>
</dbReference>
<dbReference type="InterPro" id="IPR002641">
    <property type="entry name" value="PNPLA_dom"/>
</dbReference>
<dbReference type="SMART" id="SM00248">
    <property type="entry name" value="ANK"/>
    <property type="match status" value="7"/>
</dbReference>
<feature type="active site" description="Proton acceptor" evidence="8">
    <location>
        <position position="616"/>
    </location>
</feature>
<dbReference type="GO" id="GO:0052816">
    <property type="term" value="F:long-chain fatty acyl-CoA hydrolase activity"/>
    <property type="evidence" value="ECO:0007669"/>
    <property type="project" value="TreeGrafter"/>
</dbReference>
<comment type="catalytic activity">
    <reaction evidence="6">
        <text>a 1,2-diacyl-sn-glycero-3-phosphocholine + H2O = a 1-acyl-sn-glycero-3-phosphocholine + a fatty acid + H(+)</text>
        <dbReference type="Rhea" id="RHEA:15801"/>
        <dbReference type="ChEBI" id="CHEBI:15377"/>
        <dbReference type="ChEBI" id="CHEBI:15378"/>
        <dbReference type="ChEBI" id="CHEBI:28868"/>
        <dbReference type="ChEBI" id="CHEBI:57643"/>
        <dbReference type="ChEBI" id="CHEBI:58168"/>
        <dbReference type="EC" id="3.1.1.4"/>
    </reaction>
    <physiologicalReaction direction="left-to-right" evidence="6">
        <dbReference type="Rhea" id="RHEA:15802"/>
    </physiologicalReaction>
</comment>
<comment type="caution">
    <text evidence="10">The sequence shown here is derived from an EMBL/GenBank/DDBJ whole genome shotgun (WGS) entry which is preliminary data.</text>
</comment>
<dbReference type="EC" id="3.1.1.4" evidence="1"/>
<dbReference type="SUPFAM" id="SSF52151">
    <property type="entry name" value="FabD/lysophospholipase-like"/>
    <property type="match status" value="1"/>
</dbReference>
<dbReference type="GO" id="GO:0047499">
    <property type="term" value="F:calcium-independent phospholipase A2 activity"/>
    <property type="evidence" value="ECO:0007669"/>
    <property type="project" value="InterPro"/>
</dbReference>
<dbReference type="PANTHER" id="PTHR24139">
    <property type="entry name" value="CALCIUM-INDEPENDENT PHOSPHOLIPASE A2"/>
    <property type="match status" value="1"/>
</dbReference>
<evidence type="ECO:0000256" key="4">
    <source>
        <dbReference type="ARBA" id="ARBA00023043"/>
    </source>
</evidence>
<dbReference type="PROSITE" id="PS50088">
    <property type="entry name" value="ANK_REPEAT"/>
    <property type="match status" value="3"/>
</dbReference>
<keyword evidence="5 8" id="KW-0443">Lipid metabolism</keyword>
<dbReference type="Pfam" id="PF12796">
    <property type="entry name" value="Ank_2"/>
    <property type="match status" value="2"/>
</dbReference>
<feature type="domain" description="PNPLA" evidence="9">
    <location>
        <begin position="451"/>
        <end position="629"/>
    </location>
</feature>
<dbReference type="PROSITE" id="PS50297">
    <property type="entry name" value="ANK_REP_REGION"/>
    <property type="match status" value="2"/>
</dbReference>
<feature type="active site" description="Nucleophile" evidence="8">
    <location>
        <position position="489"/>
    </location>
</feature>
<evidence type="ECO:0000256" key="2">
    <source>
        <dbReference type="ARBA" id="ARBA00022737"/>
    </source>
</evidence>
<dbReference type="InterPro" id="IPR002110">
    <property type="entry name" value="Ankyrin_rpt"/>
</dbReference>
<name>A0AAW1LAW8_POPJA</name>
<proteinExistence type="predicted"/>
<feature type="short sequence motif" description="GXGXXG" evidence="8">
    <location>
        <begin position="455"/>
        <end position="460"/>
    </location>
</feature>
<evidence type="ECO:0000256" key="6">
    <source>
        <dbReference type="ARBA" id="ARBA00023422"/>
    </source>
</evidence>
<organism evidence="10 11">
    <name type="scientific">Popillia japonica</name>
    <name type="common">Japanese beetle</name>
    <dbReference type="NCBI Taxonomy" id="7064"/>
    <lineage>
        <taxon>Eukaryota</taxon>
        <taxon>Metazoa</taxon>
        <taxon>Ecdysozoa</taxon>
        <taxon>Arthropoda</taxon>
        <taxon>Hexapoda</taxon>
        <taxon>Insecta</taxon>
        <taxon>Pterygota</taxon>
        <taxon>Neoptera</taxon>
        <taxon>Endopterygota</taxon>
        <taxon>Coleoptera</taxon>
        <taxon>Polyphaga</taxon>
        <taxon>Scarabaeiformia</taxon>
        <taxon>Scarabaeidae</taxon>
        <taxon>Rutelinae</taxon>
        <taxon>Popillia</taxon>
    </lineage>
</organism>
<evidence type="ECO:0000256" key="5">
    <source>
        <dbReference type="ARBA" id="ARBA00023098"/>
    </source>
</evidence>
<evidence type="ECO:0000256" key="3">
    <source>
        <dbReference type="ARBA" id="ARBA00022801"/>
    </source>
</evidence>
<protein>
    <recommendedName>
        <fullName evidence="1">phospholipase A2</fullName>
        <ecNumber evidence="1">3.1.1.4</ecNumber>
    </recommendedName>
</protein>
<evidence type="ECO:0000259" key="9">
    <source>
        <dbReference type="PROSITE" id="PS51635"/>
    </source>
</evidence>
<evidence type="ECO:0000313" key="10">
    <source>
        <dbReference type="EMBL" id="KAK9731047.1"/>
    </source>
</evidence>
<accession>A0AAW1LAW8</accession>
<dbReference type="InterPro" id="IPR016035">
    <property type="entry name" value="Acyl_Trfase/lysoPLipase"/>
</dbReference>
<dbReference type="SUPFAM" id="SSF48403">
    <property type="entry name" value="Ankyrin repeat"/>
    <property type="match status" value="1"/>
</dbReference>
<dbReference type="PROSITE" id="PS51635">
    <property type="entry name" value="PNPLA"/>
    <property type="match status" value="1"/>
</dbReference>
<dbReference type="InterPro" id="IPR047148">
    <property type="entry name" value="PLPL9"/>
</dbReference>
<dbReference type="InterPro" id="IPR036770">
    <property type="entry name" value="Ankyrin_rpt-contain_sf"/>
</dbReference>
<keyword evidence="11" id="KW-1185">Reference proteome</keyword>
<dbReference type="PANTHER" id="PTHR24139:SF34">
    <property type="entry name" value="85_88 KDA CALCIUM-INDEPENDENT PHOSPHOLIPASE A2"/>
    <property type="match status" value="1"/>
</dbReference>
<reference evidence="10 11" key="1">
    <citation type="journal article" date="2024" name="BMC Genomics">
        <title>De novo assembly and annotation of Popillia japonica's genome with initial clues to its potential as an invasive pest.</title>
        <authorList>
            <person name="Cucini C."/>
            <person name="Boschi S."/>
            <person name="Funari R."/>
            <person name="Cardaioli E."/>
            <person name="Iannotti N."/>
            <person name="Marturano G."/>
            <person name="Paoli F."/>
            <person name="Bruttini M."/>
            <person name="Carapelli A."/>
            <person name="Frati F."/>
            <person name="Nardi F."/>
        </authorList>
    </citation>
    <scope>NUCLEOTIDE SEQUENCE [LARGE SCALE GENOMIC DNA]</scope>
    <source>
        <strain evidence="10">DMR45628</strain>
    </source>
</reference>
<evidence type="ECO:0000313" key="11">
    <source>
        <dbReference type="Proteomes" id="UP001458880"/>
    </source>
</evidence>
<evidence type="ECO:0000256" key="7">
    <source>
        <dbReference type="PROSITE-ProRule" id="PRU00023"/>
    </source>
</evidence>
<dbReference type="Pfam" id="PF01734">
    <property type="entry name" value="Patatin"/>
    <property type="match status" value="1"/>
</dbReference>
<gene>
    <name evidence="10" type="ORF">QE152_g13981</name>
</gene>
<sequence length="766" mass="86044">MASVTLVKINDYQNKYMLHWNDGLSLYKLNEDTELYDIVFFIPETMKDAYRLSQIDNISDAEIKFLYLDKEITPLINAAAAKKMAVNLNMLQSIIDTYNDNPTWSRMHLAAYFDYCDLFDCDCMEGFLDKSDEITGMTPLLVAVTRNNLKSTENLIKKNCFLYHKDVDKNTVFHHAVTSTPETLNMLLKYNPASVINNKNSFGYTPVHLACSAENHNSLKALLIAGADVNIPACNSVRDYRYQALTLSVYMQDHPNFLNNRNIKDGGTPLHWVDTPEEINQLVDHNCDVNALNFRKKTALQLMVESKKFDCIIALLSRGADTNIQDSDGNTALHLAVQISDNIHVLQSLIIFGADLNILNHDGESSRHLLGKIGDPQALYCLHAVGAKRCAMGTVNCNDCCYVYGTDDGERPPVVNEYTNLETINNMLDVAGMEMVSNKYEKGIPRKGRLLSLDGGGIRGLILIQMLLELENIIGRPINHCFDWMTGTSTGAILALGLASGKTAKECLELYFRFKNRMFTGTRPYPSKPLEEVLQEILGDDTYLRDITYPKLIIPCCLANRQPIELYLYRNYESPNELLNNENPSENTLLWHVARATTRATSAAPTYFRPFNNFIDGGLIANNPTLDALTEIHQYNLALAACHRENEQCPVSIVISLGTGLVPVKNNVELPANLPDILKVLIELPGLLSILIDQATASDGRVVERARAWCASNGVPYFRFNPQMSEEVGLNEKCNYKLCRILWETKAYMYANIQKIKEVGALLKDD</sequence>
<keyword evidence="3 8" id="KW-0378">Hydrolase</keyword>
<keyword evidence="8" id="KW-0442">Lipid degradation</keyword>
<dbReference type="Proteomes" id="UP001458880">
    <property type="component" value="Unassembled WGS sequence"/>
</dbReference>
<dbReference type="EMBL" id="JASPKY010000138">
    <property type="protein sequence ID" value="KAK9731047.1"/>
    <property type="molecule type" value="Genomic_DNA"/>
</dbReference>
<dbReference type="GO" id="GO:0016042">
    <property type="term" value="P:lipid catabolic process"/>
    <property type="evidence" value="ECO:0007669"/>
    <property type="project" value="UniProtKB-UniRule"/>
</dbReference>
<dbReference type="AlphaFoldDB" id="A0AAW1LAW8"/>
<dbReference type="GO" id="GO:0005739">
    <property type="term" value="C:mitochondrion"/>
    <property type="evidence" value="ECO:0007669"/>
    <property type="project" value="TreeGrafter"/>
</dbReference>
<dbReference type="GO" id="GO:2000304">
    <property type="term" value="P:positive regulation of ceramide biosynthetic process"/>
    <property type="evidence" value="ECO:0007669"/>
    <property type="project" value="TreeGrafter"/>
</dbReference>
<feature type="short sequence motif" description="GXSXG" evidence="8">
    <location>
        <begin position="487"/>
        <end position="491"/>
    </location>
</feature>
<feature type="repeat" description="ANK" evidence="7">
    <location>
        <begin position="295"/>
        <end position="327"/>
    </location>
</feature>
<feature type="repeat" description="ANK" evidence="7">
    <location>
        <begin position="328"/>
        <end position="361"/>
    </location>
</feature>